<dbReference type="GO" id="GO:0004035">
    <property type="term" value="F:alkaline phosphatase activity"/>
    <property type="evidence" value="ECO:0007669"/>
    <property type="project" value="UniProtKB-EC"/>
</dbReference>
<reference evidence="19" key="1">
    <citation type="submission" date="2025-08" db="UniProtKB">
        <authorList>
            <consortium name="RefSeq"/>
        </authorList>
    </citation>
    <scope>IDENTIFICATION</scope>
</reference>
<evidence type="ECO:0000256" key="7">
    <source>
        <dbReference type="ARBA" id="ARBA00022723"/>
    </source>
</evidence>
<dbReference type="PROSITE" id="PS51257">
    <property type="entry name" value="PROKAR_LIPOPROTEIN"/>
    <property type="match status" value="1"/>
</dbReference>
<feature type="binding site" evidence="15">
    <location>
        <position position="470"/>
    </location>
    <ligand>
        <name>Zn(2+)</name>
        <dbReference type="ChEBI" id="CHEBI:29105"/>
        <label>2</label>
    </ligand>
</feature>
<dbReference type="GO" id="GO:0005886">
    <property type="term" value="C:plasma membrane"/>
    <property type="evidence" value="ECO:0007669"/>
    <property type="project" value="UniProtKB-SubCell"/>
</dbReference>
<gene>
    <name evidence="19" type="primary">LOC100909334</name>
</gene>
<proteinExistence type="inferred from homology"/>
<dbReference type="EC" id="3.1.3.1" evidence="3"/>
<feature type="signal peptide" evidence="17">
    <location>
        <begin position="1"/>
        <end position="20"/>
    </location>
</feature>
<sequence>MKAIIPLLSCYLSTLSCALGQSEIYNNPRGKAEHDPDFWRSNSIEELTQRLQLKMNTNQAKNIIFFLGDGMGVSTVTAGRIYKGQKKRNSGEESVLAIDTFPFTSLAKTYSANTQTTDSAASSTAYLCGVKTNNHGIGVTANVKSSDCDGASDRNNQVDSILAWAQKEGKWTGIVTNDEIVGASPAGGYAHVSKRSFYNSVSKGCKTKDIARQLVEDKPGSKLRVIMGGGRKHFLPNEIAPQDEWRTKSSSKAVRGPGDRTDGRNLVEDWLDKHSKNNRTASYIWNKSQLYRLHEGDYPGDYFFGLFAEGKLKFSMENIFDRQDKHKNSVEDEQPTLEEMTIAAINILQKSPSGYILFVECHNIDTAHHGNLAGYALEELYQLDKAILAAHKMTSLDDTLTIVTADHSHAFTLNGYSARGTDILGASNSLPYSILSYAAGPGASAEEETDSRHRSLYTHKAMVYLRSGVHGGEDVAVYAKGPWAHLFTGSHENTYIPIALAYAACINHKGPHCNTKKPSSRLVVLETSVDNRNQTLIDHINGRTIAPDVLKPSRRVVRKVLRRSNPFEPSSPSGRDHES</sequence>
<feature type="binding site" evidence="15">
    <location>
        <position position="406"/>
    </location>
    <ligand>
        <name>Zn(2+)</name>
        <dbReference type="ChEBI" id="CHEBI:29105"/>
        <label>2</label>
    </ligand>
</feature>
<feature type="binding site" evidence="15">
    <location>
        <position position="407"/>
    </location>
    <ligand>
        <name>Zn(2+)</name>
        <dbReference type="ChEBI" id="CHEBI:29105"/>
        <label>2</label>
    </ligand>
</feature>
<dbReference type="Gene3D" id="3.40.720.10">
    <property type="entry name" value="Alkaline Phosphatase, subunit A"/>
    <property type="match status" value="1"/>
</dbReference>
<keyword evidence="11" id="KW-0472">Membrane</keyword>
<dbReference type="Proteomes" id="UP000694867">
    <property type="component" value="Unplaced"/>
</dbReference>
<evidence type="ECO:0000313" key="18">
    <source>
        <dbReference type="Proteomes" id="UP000694867"/>
    </source>
</evidence>
<dbReference type="CDD" id="cd16012">
    <property type="entry name" value="ALP"/>
    <property type="match status" value="1"/>
</dbReference>
<evidence type="ECO:0000256" key="15">
    <source>
        <dbReference type="PIRSR" id="PIRSR601952-2"/>
    </source>
</evidence>
<evidence type="ECO:0000256" key="11">
    <source>
        <dbReference type="ARBA" id="ARBA00023136"/>
    </source>
</evidence>
<feature type="binding site" evidence="15">
    <location>
        <position position="184"/>
    </location>
    <ligand>
        <name>Mg(2+)</name>
        <dbReference type="ChEBI" id="CHEBI:18420"/>
    </ligand>
</feature>
<comment type="cofactor">
    <cofactor evidence="15">
        <name>Zn(2+)</name>
        <dbReference type="ChEBI" id="CHEBI:29105"/>
    </cofactor>
    <text evidence="15">Binds 2 Zn(2+) ions.</text>
</comment>
<evidence type="ECO:0000256" key="4">
    <source>
        <dbReference type="ARBA" id="ARBA00022475"/>
    </source>
</evidence>
<protein>
    <recommendedName>
        <fullName evidence="3">alkaline phosphatase</fullName>
        <ecNumber evidence="3">3.1.3.1</ecNumber>
    </recommendedName>
</protein>
<dbReference type="PANTHER" id="PTHR11596">
    <property type="entry name" value="ALKALINE PHOSPHATASE"/>
    <property type="match status" value="1"/>
</dbReference>
<dbReference type="PRINTS" id="PR00113">
    <property type="entry name" value="ALKPHPHTASE"/>
</dbReference>
<keyword evidence="7 15" id="KW-0479">Metal-binding</keyword>
<dbReference type="SUPFAM" id="SSF53649">
    <property type="entry name" value="Alkaline phosphatase-like"/>
    <property type="match status" value="1"/>
</dbReference>
<evidence type="ECO:0000256" key="2">
    <source>
        <dbReference type="ARBA" id="ARBA00005984"/>
    </source>
</evidence>
<evidence type="ECO:0000256" key="17">
    <source>
        <dbReference type="SAM" id="SignalP"/>
    </source>
</evidence>
<evidence type="ECO:0000256" key="10">
    <source>
        <dbReference type="ARBA" id="ARBA00022842"/>
    </source>
</evidence>
<dbReference type="SMART" id="SM00098">
    <property type="entry name" value="alkPPc"/>
    <property type="match status" value="1"/>
</dbReference>
<evidence type="ECO:0000256" key="8">
    <source>
        <dbReference type="ARBA" id="ARBA00022801"/>
    </source>
</evidence>
<keyword evidence="8" id="KW-0378">Hydrolase</keyword>
<feature type="binding site" evidence="15">
    <location>
        <position position="365"/>
    </location>
    <ligand>
        <name>Zn(2+)</name>
        <dbReference type="ChEBI" id="CHEBI:29105"/>
        <label>2</label>
    </ligand>
</feature>
<keyword evidence="18" id="KW-1185">Reference proteome</keyword>
<keyword evidence="9 15" id="KW-0862">Zinc</keyword>
<feature type="binding site" evidence="15">
    <location>
        <position position="69"/>
    </location>
    <ligand>
        <name>Zn(2+)</name>
        <dbReference type="ChEBI" id="CHEBI:29105"/>
        <label>2</label>
    </ligand>
</feature>
<organism evidence="18 19">
    <name type="scientific">Galendromus occidentalis</name>
    <name type="common">western predatory mite</name>
    <dbReference type="NCBI Taxonomy" id="34638"/>
    <lineage>
        <taxon>Eukaryota</taxon>
        <taxon>Metazoa</taxon>
        <taxon>Ecdysozoa</taxon>
        <taxon>Arthropoda</taxon>
        <taxon>Chelicerata</taxon>
        <taxon>Arachnida</taxon>
        <taxon>Acari</taxon>
        <taxon>Parasitiformes</taxon>
        <taxon>Mesostigmata</taxon>
        <taxon>Gamasina</taxon>
        <taxon>Phytoseioidea</taxon>
        <taxon>Phytoseiidae</taxon>
        <taxon>Typhlodrominae</taxon>
        <taxon>Galendromus</taxon>
    </lineage>
</organism>
<dbReference type="GO" id="GO:0046872">
    <property type="term" value="F:metal ion binding"/>
    <property type="evidence" value="ECO:0007669"/>
    <property type="project" value="UniProtKB-KW"/>
</dbReference>
<dbReference type="FunFam" id="3.40.720.10:FF:000008">
    <property type="entry name" value="Alkaline phosphatase"/>
    <property type="match status" value="1"/>
</dbReference>
<evidence type="ECO:0000256" key="16">
    <source>
        <dbReference type="RuleBase" id="RU003946"/>
    </source>
</evidence>
<dbReference type="RefSeq" id="XP_028968256.1">
    <property type="nucleotide sequence ID" value="XM_029112423.1"/>
</dbReference>
<keyword evidence="17" id="KW-0732">Signal</keyword>
<feature type="chain" id="PRO_5042465436" description="alkaline phosphatase" evidence="17">
    <location>
        <begin position="21"/>
        <end position="579"/>
    </location>
</feature>
<keyword evidence="6" id="KW-0336">GPI-anchor</keyword>
<keyword evidence="12" id="KW-0325">Glycoprotein</keyword>
<feature type="binding site" evidence="15">
    <location>
        <position position="369"/>
    </location>
    <ligand>
        <name>Zn(2+)</name>
        <dbReference type="ChEBI" id="CHEBI:29105"/>
        <label>2</label>
    </ligand>
</feature>
<dbReference type="InterPro" id="IPR017850">
    <property type="entry name" value="Alkaline_phosphatase_core_sf"/>
</dbReference>
<keyword evidence="10 15" id="KW-0460">Magnesium</keyword>
<dbReference type="PANTHER" id="PTHR11596:SF5">
    <property type="entry name" value="ALKALINE PHOSPHATASE"/>
    <property type="match status" value="1"/>
</dbReference>
<comment type="subcellular location">
    <subcellularLocation>
        <location evidence="1">Cell membrane</location>
        <topology evidence="1">Lipid-anchor</topology>
        <topology evidence="1">GPI-anchor</topology>
    </subcellularLocation>
</comment>
<keyword evidence="4" id="KW-1003">Cell membrane</keyword>
<keyword evidence="13" id="KW-0449">Lipoprotein</keyword>
<feature type="binding site" evidence="15">
    <location>
        <position position="360"/>
    </location>
    <ligand>
        <name>Mg(2+)</name>
        <dbReference type="ChEBI" id="CHEBI:18420"/>
    </ligand>
</feature>
<evidence type="ECO:0000256" key="9">
    <source>
        <dbReference type="ARBA" id="ARBA00022833"/>
    </source>
</evidence>
<comment type="cofactor">
    <cofactor evidence="15">
        <name>Mg(2+)</name>
        <dbReference type="ChEBI" id="CHEBI:18420"/>
    </cofactor>
    <text evidence="15">Binds 1 Mg(2+) ion.</text>
</comment>
<evidence type="ECO:0000256" key="5">
    <source>
        <dbReference type="ARBA" id="ARBA00022553"/>
    </source>
</evidence>
<evidence type="ECO:0000256" key="3">
    <source>
        <dbReference type="ARBA" id="ARBA00012647"/>
    </source>
</evidence>
<evidence type="ECO:0000256" key="6">
    <source>
        <dbReference type="ARBA" id="ARBA00022622"/>
    </source>
</evidence>
<evidence type="ECO:0000256" key="14">
    <source>
        <dbReference type="PIRSR" id="PIRSR601952-1"/>
    </source>
</evidence>
<dbReference type="KEGG" id="goe:100909334"/>
<dbReference type="GO" id="GO:0098552">
    <property type="term" value="C:side of membrane"/>
    <property type="evidence" value="ECO:0007669"/>
    <property type="project" value="UniProtKB-KW"/>
</dbReference>
<comment type="similarity">
    <text evidence="2 16">Belongs to the alkaline phosphatase family.</text>
</comment>
<evidence type="ECO:0000256" key="13">
    <source>
        <dbReference type="ARBA" id="ARBA00023288"/>
    </source>
</evidence>
<keyword evidence="5" id="KW-0597">Phosphoprotein</keyword>
<feature type="active site" description="Phosphoserine intermediate" evidence="14">
    <location>
        <position position="119"/>
    </location>
</feature>
<evidence type="ECO:0000313" key="19">
    <source>
        <dbReference type="RefSeq" id="XP_028968256.1"/>
    </source>
</evidence>
<name>A0AAJ7SGE1_9ACAR</name>
<evidence type="ECO:0000256" key="1">
    <source>
        <dbReference type="ARBA" id="ARBA00004609"/>
    </source>
</evidence>
<accession>A0AAJ7SGE1</accession>
<dbReference type="Pfam" id="PF00245">
    <property type="entry name" value="Alk_phosphatase"/>
    <property type="match status" value="1"/>
</dbReference>
<dbReference type="AlphaFoldDB" id="A0AAJ7SGE1"/>
<dbReference type="InterPro" id="IPR001952">
    <property type="entry name" value="Alkaline_phosphatase"/>
</dbReference>
<dbReference type="GeneID" id="100909334"/>
<feature type="binding site" evidence="15">
    <location>
        <position position="69"/>
    </location>
    <ligand>
        <name>Mg(2+)</name>
        <dbReference type="ChEBI" id="CHEBI:18420"/>
    </ligand>
</feature>
<evidence type="ECO:0000256" key="12">
    <source>
        <dbReference type="ARBA" id="ARBA00023180"/>
    </source>
</evidence>